<dbReference type="Pfam" id="PF04073">
    <property type="entry name" value="tRNA_edit"/>
    <property type="match status" value="1"/>
</dbReference>
<dbReference type="CDD" id="cd04333">
    <property type="entry name" value="ProX_deacylase"/>
    <property type="match status" value="1"/>
</dbReference>
<dbReference type="PANTHER" id="PTHR30411:SF1">
    <property type="entry name" value="CYTOPLASMIC PROTEIN"/>
    <property type="match status" value="1"/>
</dbReference>
<evidence type="ECO:0000313" key="4">
    <source>
        <dbReference type="Proteomes" id="UP000192257"/>
    </source>
</evidence>
<name>A0A1X0P8W1_9TRYP</name>
<evidence type="ECO:0000256" key="1">
    <source>
        <dbReference type="SAM" id="MobiDB-lite"/>
    </source>
</evidence>
<evidence type="ECO:0000259" key="2">
    <source>
        <dbReference type="Pfam" id="PF04073"/>
    </source>
</evidence>
<dbReference type="RefSeq" id="XP_028887432.1">
    <property type="nucleotide sequence ID" value="XM_029020924.1"/>
</dbReference>
<organism evidence="3 4">
    <name type="scientific">Trypanosoma theileri</name>
    <dbReference type="NCBI Taxonomy" id="67003"/>
    <lineage>
        <taxon>Eukaryota</taxon>
        <taxon>Discoba</taxon>
        <taxon>Euglenozoa</taxon>
        <taxon>Kinetoplastea</taxon>
        <taxon>Metakinetoplastina</taxon>
        <taxon>Trypanosomatida</taxon>
        <taxon>Trypanosomatidae</taxon>
        <taxon>Trypanosoma</taxon>
    </lineage>
</organism>
<sequence>MAEVVGLEKVKQYLLTNGAEYLLPKLREFPASSATVELAAEQLSCSPAMIAKSLSFSLAKKKNAECIPILILAAGDAKVNTNKYRDKFARRPEMIKREDLENVIGFPAGSVCPFGVKDNVRVFLDVSLRRFQTVYPAAGTANSTVPMEIEELERFSRYVEWVDVCEGWQQESQVNISDTPQQKEEQEHKEEQ</sequence>
<feature type="compositionally biased region" description="Basic and acidic residues" evidence="1">
    <location>
        <begin position="181"/>
        <end position="192"/>
    </location>
</feature>
<protein>
    <submittedName>
        <fullName evidence="3">EbsC protein</fullName>
    </submittedName>
</protein>
<feature type="region of interest" description="Disordered" evidence="1">
    <location>
        <begin position="172"/>
        <end position="192"/>
    </location>
</feature>
<dbReference type="PANTHER" id="PTHR30411">
    <property type="entry name" value="CYTOPLASMIC PROTEIN"/>
    <property type="match status" value="1"/>
</dbReference>
<dbReference type="InterPro" id="IPR036754">
    <property type="entry name" value="YbaK/aa-tRNA-synt-asso_dom_sf"/>
</dbReference>
<proteinExistence type="predicted"/>
<gene>
    <name evidence="3" type="ORF">TM35_000012430</name>
</gene>
<evidence type="ECO:0000313" key="3">
    <source>
        <dbReference type="EMBL" id="ORC93366.1"/>
    </source>
</evidence>
<dbReference type="EMBL" id="NBCO01000001">
    <property type="protein sequence ID" value="ORC93366.1"/>
    <property type="molecule type" value="Genomic_DNA"/>
</dbReference>
<feature type="domain" description="YbaK/aminoacyl-tRNA synthetase-associated" evidence="2">
    <location>
        <begin position="34"/>
        <end position="155"/>
    </location>
</feature>
<dbReference type="InterPro" id="IPR007214">
    <property type="entry name" value="YbaK/aa-tRNA-synth-assoc-dom"/>
</dbReference>
<comment type="caution">
    <text evidence="3">The sequence shown here is derived from an EMBL/GenBank/DDBJ whole genome shotgun (WGS) entry which is preliminary data.</text>
</comment>
<accession>A0A1X0P8W1</accession>
<dbReference type="VEuPathDB" id="TriTrypDB:TM35_000012430"/>
<dbReference type="GeneID" id="39980704"/>
<dbReference type="SUPFAM" id="SSF55826">
    <property type="entry name" value="YbaK/ProRS associated domain"/>
    <property type="match status" value="1"/>
</dbReference>
<dbReference type="STRING" id="67003.A0A1X0P8W1"/>
<dbReference type="AlphaFoldDB" id="A0A1X0P8W1"/>
<dbReference type="GO" id="GO:0002161">
    <property type="term" value="F:aminoacyl-tRNA deacylase activity"/>
    <property type="evidence" value="ECO:0007669"/>
    <property type="project" value="InterPro"/>
</dbReference>
<dbReference type="Gene3D" id="3.90.960.10">
    <property type="entry name" value="YbaK/aminoacyl-tRNA synthetase-associated domain"/>
    <property type="match status" value="1"/>
</dbReference>
<dbReference type="Proteomes" id="UP000192257">
    <property type="component" value="Unassembled WGS sequence"/>
</dbReference>
<dbReference type="OrthoDB" id="5592174at2759"/>
<reference evidence="3 4" key="1">
    <citation type="submission" date="2017-03" db="EMBL/GenBank/DDBJ databases">
        <title>An alternative strategy for trypanosome survival in the mammalian bloodstream revealed through genome and transcriptome analysis of the ubiquitous bovine parasite Trypanosoma (Megatrypanum) theileri.</title>
        <authorList>
            <person name="Kelly S."/>
            <person name="Ivens A."/>
            <person name="Mott A."/>
            <person name="O'Neill E."/>
            <person name="Emms D."/>
            <person name="Macleod O."/>
            <person name="Voorheis P."/>
            <person name="Matthews J."/>
            <person name="Matthews K."/>
            <person name="Carrington M."/>
        </authorList>
    </citation>
    <scope>NUCLEOTIDE SEQUENCE [LARGE SCALE GENOMIC DNA]</scope>
    <source>
        <strain evidence="3">Edinburgh</strain>
    </source>
</reference>
<keyword evidence="4" id="KW-1185">Reference proteome</keyword>